<accession>A0A518C692</accession>
<dbReference type="UniPathway" id="UPA00094"/>
<keyword evidence="4 12" id="KW-0444">Lipid biosynthesis</keyword>
<dbReference type="OrthoDB" id="9803333at2"/>
<evidence type="ECO:0000256" key="7">
    <source>
        <dbReference type="ARBA" id="ARBA00023002"/>
    </source>
</evidence>
<dbReference type="PIRSF" id="PIRSF000126">
    <property type="entry name" value="11-beta-HSD1"/>
    <property type="match status" value="1"/>
</dbReference>
<sequence>MSDAERTALPVDLTGKIAIVTGASQGIGQQIAIGLGKRGAKVACVARSADKLAETVAAIKEAGGEAEAFPCDVTSRESVEQLIDKVAEDWEKIDILVNNAGVTRDNLLPRMTDEEWDTVINTNLRGMFLFSRAASKYMMRARYGRIINISSVSGIMGNPGQTNYSASKAGMIGFTRSLSRELAGRKVTINAICPGFIESDMTKALGPAVEDEVKKRIPAKRMGKPEEIADAVLFLASDHAAYVTGQVLTVDGGMTG</sequence>
<comment type="catalytic activity">
    <reaction evidence="12">
        <text>a (3R)-hydroxyacyl-[ACP] + NADP(+) = a 3-oxoacyl-[ACP] + NADPH + H(+)</text>
        <dbReference type="Rhea" id="RHEA:17397"/>
        <dbReference type="Rhea" id="RHEA-COMP:9916"/>
        <dbReference type="Rhea" id="RHEA-COMP:9945"/>
        <dbReference type="ChEBI" id="CHEBI:15378"/>
        <dbReference type="ChEBI" id="CHEBI:57783"/>
        <dbReference type="ChEBI" id="CHEBI:58349"/>
        <dbReference type="ChEBI" id="CHEBI:78776"/>
        <dbReference type="ChEBI" id="CHEBI:78827"/>
        <dbReference type="EC" id="1.1.1.100"/>
    </reaction>
</comment>
<keyword evidence="5 12" id="KW-0276">Fatty acid metabolism</keyword>
<feature type="binding site" evidence="11">
    <location>
        <position position="197"/>
    </location>
    <ligand>
        <name>NADP(+)</name>
        <dbReference type="ChEBI" id="CHEBI:58349"/>
    </ligand>
</feature>
<keyword evidence="9 12" id="KW-0275">Fatty acid biosynthesis</keyword>
<dbReference type="InterPro" id="IPR011284">
    <property type="entry name" value="3oxo_ACP_reduc"/>
</dbReference>
<dbReference type="Proteomes" id="UP000318626">
    <property type="component" value="Chromosome"/>
</dbReference>
<comment type="pathway">
    <text evidence="1 12">Lipid metabolism; fatty acid biosynthesis.</text>
</comment>
<evidence type="ECO:0000256" key="8">
    <source>
        <dbReference type="ARBA" id="ARBA00023098"/>
    </source>
</evidence>
<feature type="active site" description="Proton acceptor" evidence="10">
    <location>
        <position position="164"/>
    </location>
</feature>
<evidence type="ECO:0000313" key="15">
    <source>
        <dbReference type="Proteomes" id="UP000318626"/>
    </source>
</evidence>
<evidence type="ECO:0000256" key="3">
    <source>
        <dbReference type="ARBA" id="ARBA00012948"/>
    </source>
</evidence>
<dbReference type="EC" id="1.1.1.100" evidence="3 12"/>
<gene>
    <name evidence="14" type="primary">fabG_2</name>
    <name evidence="14" type="ORF">Pan97_17500</name>
</gene>
<dbReference type="Gene3D" id="3.40.50.720">
    <property type="entry name" value="NAD(P)-binding Rossmann-like Domain"/>
    <property type="match status" value="1"/>
</dbReference>
<dbReference type="NCBIfam" id="NF005559">
    <property type="entry name" value="PRK07231.1"/>
    <property type="match status" value="1"/>
</dbReference>
<dbReference type="PRINTS" id="PR00081">
    <property type="entry name" value="GDHRDH"/>
</dbReference>
<evidence type="ECO:0000256" key="1">
    <source>
        <dbReference type="ARBA" id="ARBA00005194"/>
    </source>
</evidence>
<dbReference type="InterPro" id="IPR020904">
    <property type="entry name" value="Sc_DH/Rdtase_CS"/>
</dbReference>
<dbReference type="PRINTS" id="PR00080">
    <property type="entry name" value="SDRFAMILY"/>
</dbReference>
<dbReference type="GO" id="GO:0051287">
    <property type="term" value="F:NAD binding"/>
    <property type="evidence" value="ECO:0007669"/>
    <property type="project" value="UniProtKB-UniRule"/>
</dbReference>
<dbReference type="FunFam" id="3.40.50.720:FF:000037">
    <property type="entry name" value="3-oxoacyl-[acyl-carrier-protein] reductase FabG"/>
    <property type="match status" value="1"/>
</dbReference>
<dbReference type="InterPro" id="IPR050259">
    <property type="entry name" value="SDR"/>
</dbReference>
<keyword evidence="6 11" id="KW-0521">NADP</keyword>
<evidence type="ECO:0000259" key="13">
    <source>
        <dbReference type="SMART" id="SM00822"/>
    </source>
</evidence>
<dbReference type="InterPro" id="IPR036291">
    <property type="entry name" value="NAD(P)-bd_dom_sf"/>
</dbReference>
<keyword evidence="7 12" id="KW-0560">Oxidoreductase</keyword>
<organism evidence="14 15">
    <name type="scientific">Bremerella volcania</name>
    <dbReference type="NCBI Taxonomy" id="2527984"/>
    <lineage>
        <taxon>Bacteria</taxon>
        <taxon>Pseudomonadati</taxon>
        <taxon>Planctomycetota</taxon>
        <taxon>Planctomycetia</taxon>
        <taxon>Pirellulales</taxon>
        <taxon>Pirellulaceae</taxon>
        <taxon>Bremerella</taxon>
    </lineage>
</organism>
<dbReference type="RefSeq" id="WP_144971667.1">
    <property type="nucleotide sequence ID" value="NZ_CP036289.1"/>
</dbReference>
<comment type="similarity">
    <text evidence="2 12">Belongs to the short-chain dehydrogenases/reductases (SDR) family.</text>
</comment>
<dbReference type="NCBIfam" id="NF009466">
    <property type="entry name" value="PRK12826.1-2"/>
    <property type="match status" value="1"/>
</dbReference>
<comment type="subunit">
    <text evidence="12">Homotetramer.</text>
</comment>
<dbReference type="SMART" id="SM00822">
    <property type="entry name" value="PKS_KR"/>
    <property type="match status" value="1"/>
</dbReference>
<dbReference type="NCBIfam" id="NF004198">
    <property type="entry name" value="PRK05653.1-3"/>
    <property type="match status" value="1"/>
</dbReference>
<evidence type="ECO:0000256" key="12">
    <source>
        <dbReference type="RuleBase" id="RU366074"/>
    </source>
</evidence>
<name>A0A518C692_9BACT</name>
<feature type="binding site" evidence="11">
    <location>
        <begin position="164"/>
        <end position="168"/>
    </location>
    <ligand>
        <name>NADP(+)</name>
        <dbReference type="ChEBI" id="CHEBI:58349"/>
    </ligand>
</feature>
<dbReference type="NCBIfam" id="TIGR01830">
    <property type="entry name" value="3oxo_ACP_reduc"/>
    <property type="match status" value="1"/>
</dbReference>
<evidence type="ECO:0000256" key="2">
    <source>
        <dbReference type="ARBA" id="ARBA00006484"/>
    </source>
</evidence>
<evidence type="ECO:0000256" key="4">
    <source>
        <dbReference type="ARBA" id="ARBA00022516"/>
    </source>
</evidence>
<feature type="binding site" evidence="11">
    <location>
        <position position="99"/>
    </location>
    <ligand>
        <name>NADP(+)</name>
        <dbReference type="ChEBI" id="CHEBI:58349"/>
    </ligand>
</feature>
<dbReference type="InterPro" id="IPR002347">
    <property type="entry name" value="SDR_fam"/>
</dbReference>
<dbReference type="GO" id="GO:0030497">
    <property type="term" value="P:fatty acid elongation"/>
    <property type="evidence" value="ECO:0007669"/>
    <property type="project" value="UniProtKB-ARBA"/>
</dbReference>
<dbReference type="PROSITE" id="PS00061">
    <property type="entry name" value="ADH_SHORT"/>
    <property type="match status" value="1"/>
</dbReference>
<protein>
    <recommendedName>
        <fullName evidence="3 12">3-oxoacyl-[acyl-carrier-protein] reductase</fullName>
        <ecNumber evidence="3 12">1.1.1.100</ecNumber>
    </recommendedName>
</protein>
<evidence type="ECO:0000256" key="5">
    <source>
        <dbReference type="ARBA" id="ARBA00022832"/>
    </source>
</evidence>
<keyword evidence="15" id="KW-1185">Reference proteome</keyword>
<dbReference type="SUPFAM" id="SSF51735">
    <property type="entry name" value="NAD(P)-binding Rossmann-fold domains"/>
    <property type="match status" value="1"/>
</dbReference>
<reference evidence="15" key="1">
    <citation type="submission" date="2019-02" db="EMBL/GenBank/DDBJ databases">
        <title>Deep-cultivation of Planctomycetes and their phenomic and genomic characterization uncovers novel biology.</title>
        <authorList>
            <person name="Wiegand S."/>
            <person name="Jogler M."/>
            <person name="Boedeker C."/>
            <person name="Pinto D."/>
            <person name="Vollmers J."/>
            <person name="Rivas-Marin E."/>
            <person name="Kohn T."/>
            <person name="Peeters S.H."/>
            <person name="Heuer A."/>
            <person name="Rast P."/>
            <person name="Oberbeckmann S."/>
            <person name="Bunk B."/>
            <person name="Jeske O."/>
            <person name="Meyerdierks A."/>
            <person name="Storesund J.E."/>
            <person name="Kallscheuer N."/>
            <person name="Luecker S."/>
            <person name="Lage O.M."/>
            <person name="Pohl T."/>
            <person name="Merkel B.J."/>
            <person name="Hornburger P."/>
            <person name="Mueller R.-W."/>
            <person name="Bruemmer F."/>
            <person name="Labrenz M."/>
            <person name="Spormann A.M."/>
            <person name="Op den Camp H."/>
            <person name="Overmann J."/>
            <person name="Amann R."/>
            <person name="Jetten M.S.M."/>
            <person name="Mascher T."/>
            <person name="Medema M.H."/>
            <person name="Devos D.P."/>
            <person name="Kaster A.-K."/>
            <person name="Ovreas L."/>
            <person name="Rohde M."/>
            <person name="Galperin M.Y."/>
            <person name="Jogler C."/>
        </authorList>
    </citation>
    <scope>NUCLEOTIDE SEQUENCE [LARGE SCALE GENOMIC DNA]</scope>
    <source>
        <strain evidence="15">Pan97</strain>
    </source>
</reference>
<evidence type="ECO:0000256" key="11">
    <source>
        <dbReference type="PIRSR" id="PIRSR611284-2"/>
    </source>
</evidence>
<evidence type="ECO:0000313" key="14">
    <source>
        <dbReference type="EMBL" id="QDU74737.1"/>
    </source>
</evidence>
<dbReference type="AlphaFoldDB" id="A0A518C692"/>
<feature type="domain" description="Ketoreductase" evidence="13">
    <location>
        <begin position="16"/>
        <end position="200"/>
    </location>
</feature>
<evidence type="ECO:0000256" key="10">
    <source>
        <dbReference type="PIRSR" id="PIRSR611284-1"/>
    </source>
</evidence>
<proteinExistence type="inferred from homology"/>
<dbReference type="CDD" id="cd05333">
    <property type="entry name" value="BKR_SDR_c"/>
    <property type="match status" value="1"/>
</dbReference>
<dbReference type="PANTHER" id="PTHR42879:SF2">
    <property type="entry name" value="3-OXOACYL-[ACYL-CARRIER-PROTEIN] REDUCTASE FABG"/>
    <property type="match status" value="1"/>
</dbReference>
<dbReference type="KEGG" id="bvo:Pan97_17500"/>
<keyword evidence="8 12" id="KW-0443">Lipid metabolism</keyword>
<dbReference type="PANTHER" id="PTHR42879">
    <property type="entry name" value="3-OXOACYL-(ACYL-CARRIER-PROTEIN) REDUCTASE"/>
    <property type="match status" value="1"/>
</dbReference>
<dbReference type="InterPro" id="IPR057326">
    <property type="entry name" value="KR_dom"/>
</dbReference>
<dbReference type="EMBL" id="CP036289">
    <property type="protein sequence ID" value="QDU74737.1"/>
    <property type="molecule type" value="Genomic_DNA"/>
</dbReference>
<evidence type="ECO:0000256" key="6">
    <source>
        <dbReference type="ARBA" id="ARBA00022857"/>
    </source>
</evidence>
<evidence type="ECO:0000256" key="9">
    <source>
        <dbReference type="ARBA" id="ARBA00023160"/>
    </source>
</evidence>
<dbReference type="Pfam" id="PF13561">
    <property type="entry name" value="adh_short_C2"/>
    <property type="match status" value="1"/>
</dbReference>
<dbReference type="GO" id="GO:0004316">
    <property type="term" value="F:3-oxoacyl-[acyl-carrier-protein] reductase (NADPH) activity"/>
    <property type="evidence" value="ECO:0007669"/>
    <property type="project" value="UniProtKB-UniRule"/>
</dbReference>
<comment type="function">
    <text evidence="12">Catalyzes the NADPH-dependent reduction of beta-ketoacyl-ACP substrates to beta-hydroxyacyl-ACP products, the first reductive step in the elongation cycle of fatty acid biosynthesis.</text>
</comment>